<dbReference type="RefSeq" id="WP_114485011.1">
    <property type="nucleotide sequence ID" value="NZ_CBCSHM010000005.1"/>
</dbReference>
<organism evidence="1 2">
    <name type="scientific">Vreelandella rituensis</name>
    <dbReference type="NCBI Taxonomy" id="2282306"/>
    <lineage>
        <taxon>Bacteria</taxon>
        <taxon>Pseudomonadati</taxon>
        <taxon>Pseudomonadota</taxon>
        <taxon>Gammaproteobacteria</taxon>
        <taxon>Oceanospirillales</taxon>
        <taxon>Halomonadaceae</taxon>
        <taxon>Vreelandella</taxon>
    </lineage>
</organism>
<dbReference type="OrthoDB" id="9129470at2"/>
<name>A0A368UD90_9GAMM</name>
<dbReference type="Proteomes" id="UP000253204">
    <property type="component" value="Unassembled WGS sequence"/>
</dbReference>
<evidence type="ECO:0000313" key="1">
    <source>
        <dbReference type="EMBL" id="RCV93683.1"/>
    </source>
</evidence>
<evidence type="ECO:0000313" key="2">
    <source>
        <dbReference type="Proteomes" id="UP000253204"/>
    </source>
</evidence>
<dbReference type="EMBL" id="QPIJ01000001">
    <property type="protein sequence ID" value="RCV93683.1"/>
    <property type="molecule type" value="Genomic_DNA"/>
</dbReference>
<protein>
    <submittedName>
        <fullName evidence="1">Uncharacterized protein</fullName>
    </submittedName>
</protein>
<accession>A0A368UD90</accession>
<sequence length="222" mass="25225">MPRSPFRTVWHLWIDPDFSRIESGELPAPWVDQTRLDFGQLRDLLSSALVHEGINLRVPNDIIDMVTCQSRIDEEGADARCQDLAKRLRLEARKQTGPVIDVGKVWANRQTLPDRREVPPPMVLPMVIETDDYEEMIHLRLDTLMRLGVVKEHPVARLFNAAAEGRSEIAADDQGESHVGVLPESLRLAFQDMFGIAFHPKVMLDTASTDPLPAWAKRYDIQ</sequence>
<comment type="caution">
    <text evidence="1">The sequence shown here is derived from an EMBL/GenBank/DDBJ whole genome shotgun (WGS) entry which is preliminary data.</text>
</comment>
<dbReference type="AlphaFoldDB" id="A0A368UD90"/>
<reference evidence="1 2" key="1">
    <citation type="submission" date="2018-07" db="EMBL/GenBank/DDBJ databases">
        <title>Halomonas rutogse sp. nov., isolated from Lake TangqianCo on Tibetan Plateau.</title>
        <authorList>
            <person name="Lu H."/>
            <person name="Xing P."/>
            <person name="Wu Q."/>
        </authorList>
    </citation>
    <scope>NUCLEOTIDE SEQUENCE [LARGE SCALE GENOMIC DNA]</scope>
    <source>
        <strain evidence="1 2">TQ8S</strain>
    </source>
</reference>
<keyword evidence="2" id="KW-1185">Reference proteome</keyword>
<gene>
    <name evidence="1" type="ORF">DU506_00570</name>
</gene>
<proteinExistence type="predicted"/>